<evidence type="ECO:0000313" key="2">
    <source>
        <dbReference type="Proteomes" id="UP000235145"/>
    </source>
</evidence>
<dbReference type="PANTHER" id="PTHR35317:SF44">
    <property type="entry name" value="RNA-DIRECTED DNA POLYMERASE"/>
    <property type="match status" value="1"/>
</dbReference>
<dbReference type="Pfam" id="PF14223">
    <property type="entry name" value="Retrotran_gag_2"/>
    <property type="match status" value="1"/>
</dbReference>
<dbReference type="PANTHER" id="PTHR35317">
    <property type="entry name" value="OS04G0629600 PROTEIN"/>
    <property type="match status" value="1"/>
</dbReference>
<protein>
    <submittedName>
        <fullName evidence="1">Uncharacterized protein</fullName>
    </submittedName>
</protein>
<accession>A0A9R1UX03</accession>
<reference evidence="1 2" key="1">
    <citation type="journal article" date="2017" name="Nat. Commun.">
        <title>Genome assembly with in vitro proximity ligation data and whole-genome triplication in lettuce.</title>
        <authorList>
            <person name="Reyes-Chin-Wo S."/>
            <person name="Wang Z."/>
            <person name="Yang X."/>
            <person name="Kozik A."/>
            <person name="Arikit S."/>
            <person name="Song C."/>
            <person name="Xia L."/>
            <person name="Froenicke L."/>
            <person name="Lavelle D.O."/>
            <person name="Truco M.J."/>
            <person name="Xia R."/>
            <person name="Zhu S."/>
            <person name="Xu C."/>
            <person name="Xu H."/>
            <person name="Xu X."/>
            <person name="Cox K."/>
            <person name="Korf I."/>
            <person name="Meyers B.C."/>
            <person name="Michelmore R.W."/>
        </authorList>
    </citation>
    <scope>NUCLEOTIDE SEQUENCE [LARGE SCALE GENOMIC DNA]</scope>
    <source>
        <strain evidence="2">cv. Salinas</strain>
        <tissue evidence="1">Seedlings</tissue>
    </source>
</reference>
<name>A0A9R1UX03_LACSA</name>
<evidence type="ECO:0000313" key="1">
    <source>
        <dbReference type="EMBL" id="KAJ0195500.1"/>
    </source>
</evidence>
<dbReference type="AlphaFoldDB" id="A0A9R1UX03"/>
<dbReference type="EMBL" id="NBSK02000007">
    <property type="protein sequence ID" value="KAJ0195500.1"/>
    <property type="molecule type" value="Genomic_DNA"/>
</dbReference>
<sequence>MWDAIKTRNLGANRVKEARLQTLIIVFENLKMSDTSTIDDFASKLSEIASKSASLGEVMTEHKLVKKFLMSLPRRFIHIVASLQQVLDLNKIGFEDVVGRPKTYEKRIKGEDKNKLLYSKIELSNRNTESSRGEVEVQIIKEKDMVVDVTVDVVGLTPKIIVTRNPIRLMKIKSQSEKNVNKGISQIFNKYGHLALRYLDQIKNHEAKLNETYVGGTNHEKRTFFMMNTIQEKGFLKEDRYIPPKIDANIVEDEVCYLDNGAINHMTGNYSYFLN</sequence>
<gene>
    <name evidence="1" type="ORF">LSAT_V11C700343420</name>
</gene>
<organism evidence="1 2">
    <name type="scientific">Lactuca sativa</name>
    <name type="common">Garden lettuce</name>
    <dbReference type="NCBI Taxonomy" id="4236"/>
    <lineage>
        <taxon>Eukaryota</taxon>
        <taxon>Viridiplantae</taxon>
        <taxon>Streptophyta</taxon>
        <taxon>Embryophyta</taxon>
        <taxon>Tracheophyta</taxon>
        <taxon>Spermatophyta</taxon>
        <taxon>Magnoliopsida</taxon>
        <taxon>eudicotyledons</taxon>
        <taxon>Gunneridae</taxon>
        <taxon>Pentapetalae</taxon>
        <taxon>asterids</taxon>
        <taxon>campanulids</taxon>
        <taxon>Asterales</taxon>
        <taxon>Asteraceae</taxon>
        <taxon>Cichorioideae</taxon>
        <taxon>Cichorieae</taxon>
        <taxon>Lactucinae</taxon>
        <taxon>Lactuca</taxon>
    </lineage>
</organism>
<keyword evidence="2" id="KW-1185">Reference proteome</keyword>
<proteinExistence type="predicted"/>
<comment type="caution">
    <text evidence="1">The sequence shown here is derived from an EMBL/GenBank/DDBJ whole genome shotgun (WGS) entry which is preliminary data.</text>
</comment>
<dbReference type="Proteomes" id="UP000235145">
    <property type="component" value="Unassembled WGS sequence"/>
</dbReference>